<dbReference type="AlphaFoldDB" id="A0AAD3Y391"/>
<dbReference type="EMBL" id="BSYO01000030">
    <property type="protein sequence ID" value="GMH25739.1"/>
    <property type="molecule type" value="Genomic_DNA"/>
</dbReference>
<dbReference type="Pfam" id="PF23270">
    <property type="entry name" value="HAD_RAM2_N"/>
    <property type="match status" value="1"/>
</dbReference>
<dbReference type="GO" id="GO:0090447">
    <property type="term" value="F:glycerol-3-phosphate 2-O-acyltransferase activity"/>
    <property type="evidence" value="ECO:0007669"/>
    <property type="project" value="TreeGrafter"/>
</dbReference>
<evidence type="ECO:0000259" key="10">
    <source>
        <dbReference type="SMART" id="SM00563"/>
    </source>
</evidence>
<keyword evidence="3" id="KW-0808">Transferase</keyword>
<evidence type="ECO:0000256" key="1">
    <source>
        <dbReference type="ARBA" id="ARBA00004141"/>
    </source>
</evidence>
<name>A0AAD3Y391_NEPGR</name>
<dbReference type="InterPro" id="IPR056462">
    <property type="entry name" value="HAD_RAM2/GPAT1-8"/>
</dbReference>
<evidence type="ECO:0000256" key="9">
    <source>
        <dbReference type="SAM" id="Phobius"/>
    </source>
</evidence>
<feature type="transmembrane region" description="Helical" evidence="9">
    <location>
        <begin position="80"/>
        <end position="107"/>
    </location>
</feature>
<keyword evidence="5 9" id="KW-1133">Transmembrane helix</keyword>
<dbReference type="GO" id="GO:0016791">
    <property type="term" value="F:phosphatase activity"/>
    <property type="evidence" value="ECO:0007669"/>
    <property type="project" value="TreeGrafter"/>
</dbReference>
<dbReference type="Pfam" id="PF01553">
    <property type="entry name" value="Acyltransferase"/>
    <property type="match status" value="1"/>
</dbReference>
<feature type="domain" description="Phospholipid/glycerol acyltransferase" evidence="10">
    <location>
        <begin position="358"/>
        <end position="459"/>
    </location>
</feature>
<comment type="caution">
    <text evidence="11">The sequence shown here is derived from an EMBL/GenBank/DDBJ whole genome shotgun (WGS) entry which is preliminary data.</text>
</comment>
<evidence type="ECO:0000256" key="6">
    <source>
        <dbReference type="ARBA" id="ARBA00023136"/>
    </source>
</evidence>
<feature type="region of interest" description="Disordered" evidence="8">
    <location>
        <begin position="550"/>
        <end position="575"/>
    </location>
</feature>
<comment type="subcellular location">
    <subcellularLocation>
        <location evidence="1">Membrane</location>
        <topology evidence="1">Multi-pass membrane protein</topology>
    </subcellularLocation>
</comment>
<evidence type="ECO:0000256" key="3">
    <source>
        <dbReference type="ARBA" id="ARBA00022679"/>
    </source>
</evidence>
<proteinExistence type="inferred from homology"/>
<protein>
    <recommendedName>
        <fullName evidence="10">Phospholipid/glycerol acyltransferase domain-containing protein</fullName>
    </recommendedName>
</protein>
<feature type="compositionally biased region" description="Basic and acidic residues" evidence="8">
    <location>
        <begin position="563"/>
        <end position="575"/>
    </location>
</feature>
<dbReference type="PANTHER" id="PTHR15486:SF62">
    <property type="entry name" value="GLYCEROL-3-PHOSPHATE ACYLTRANSFERASE 2-RELATED"/>
    <property type="match status" value="1"/>
</dbReference>
<evidence type="ECO:0000256" key="2">
    <source>
        <dbReference type="ARBA" id="ARBA00007937"/>
    </source>
</evidence>
<comment type="similarity">
    <text evidence="2">Belongs to the GPAT/DAPAT family.</text>
</comment>
<dbReference type="PANTHER" id="PTHR15486">
    <property type="entry name" value="ANCIENT UBIQUITOUS PROTEIN"/>
    <property type="match status" value="1"/>
</dbReference>
<dbReference type="GO" id="GO:0010143">
    <property type="term" value="P:cutin biosynthetic process"/>
    <property type="evidence" value="ECO:0007669"/>
    <property type="project" value="TreeGrafter"/>
</dbReference>
<keyword evidence="6 9" id="KW-0472">Membrane</keyword>
<sequence length="575" mass="65205">MPASGAFRNALNFFSHMLRHKHHRISYPRNPQGKLSNSHASKPRFQFKRHSSLVNRTRAQLSNHAVIFSMEEGLLRSSSLFPYFMLVAFEAGCPLRALVLLVLYPLICMVGKEMGLKIMVMICFLGKREENFNAGRSVLPKFFLEDVGMEGFEAVSKCKRKVGVSCMPRVMVECFLRDYLEIDHVVGRELKVFCGHFVGLMEQKSKDSMDLEEVVGEENIHSDVVVVGICGPGRSLDHQSFSTCKEIYRTSKEERSKWTTLPREKYPKPLIFHDSRLVSRPTATEALAIFMWIPFAIILFVTRTLIIVSLPKKVARPFLAFLGARLLISKAKPIDSELPPPPLSPPSQPSTKSTSQGMFYVCNHRNLCDPVYIKMALHKEVTAVTYRISKISEIISPIKTVRLRRQREEDAMIMEKMLNQGDVVICPEGTTCREPYLLRFSPLFAEQSVEIVPVAINTRSTMFYANTANGLKFFDPIFFLMEPHPSYTIKLLHRVKGSPLCHPSGGSSIDVANDVQNKIATALGFRCTRLTRKEKYSILVGNDGVSSHKRQKQVRAAESVDCAAREREERERQKV</sequence>
<feature type="transmembrane region" description="Helical" evidence="9">
    <location>
        <begin position="286"/>
        <end position="310"/>
    </location>
</feature>
<gene>
    <name evidence="11" type="ORF">Nepgr_027582</name>
</gene>
<organism evidence="11 12">
    <name type="scientific">Nepenthes gracilis</name>
    <name type="common">Slender pitcher plant</name>
    <dbReference type="NCBI Taxonomy" id="150966"/>
    <lineage>
        <taxon>Eukaryota</taxon>
        <taxon>Viridiplantae</taxon>
        <taxon>Streptophyta</taxon>
        <taxon>Embryophyta</taxon>
        <taxon>Tracheophyta</taxon>
        <taxon>Spermatophyta</taxon>
        <taxon>Magnoliopsida</taxon>
        <taxon>eudicotyledons</taxon>
        <taxon>Gunneridae</taxon>
        <taxon>Pentapetalae</taxon>
        <taxon>Caryophyllales</taxon>
        <taxon>Nepenthaceae</taxon>
        <taxon>Nepenthes</taxon>
    </lineage>
</organism>
<evidence type="ECO:0000256" key="5">
    <source>
        <dbReference type="ARBA" id="ARBA00022989"/>
    </source>
</evidence>
<evidence type="ECO:0000256" key="8">
    <source>
        <dbReference type="SAM" id="MobiDB-lite"/>
    </source>
</evidence>
<dbReference type="SUPFAM" id="SSF69593">
    <property type="entry name" value="Glycerol-3-phosphate (1)-acyltransferase"/>
    <property type="match status" value="1"/>
</dbReference>
<accession>A0AAD3Y391</accession>
<reference evidence="11" key="1">
    <citation type="submission" date="2023-05" db="EMBL/GenBank/DDBJ databases">
        <title>Nepenthes gracilis genome sequencing.</title>
        <authorList>
            <person name="Fukushima K."/>
        </authorList>
    </citation>
    <scope>NUCLEOTIDE SEQUENCE</scope>
    <source>
        <strain evidence="11">SING2019-196</strain>
    </source>
</reference>
<dbReference type="SMART" id="SM00563">
    <property type="entry name" value="PlsC"/>
    <property type="match status" value="1"/>
</dbReference>
<keyword evidence="4 9" id="KW-0812">Transmembrane</keyword>
<dbReference type="GO" id="GO:0016020">
    <property type="term" value="C:membrane"/>
    <property type="evidence" value="ECO:0007669"/>
    <property type="project" value="UniProtKB-SubCell"/>
</dbReference>
<evidence type="ECO:0000313" key="12">
    <source>
        <dbReference type="Proteomes" id="UP001279734"/>
    </source>
</evidence>
<dbReference type="Proteomes" id="UP001279734">
    <property type="component" value="Unassembled WGS sequence"/>
</dbReference>
<evidence type="ECO:0000313" key="11">
    <source>
        <dbReference type="EMBL" id="GMH25739.1"/>
    </source>
</evidence>
<evidence type="ECO:0000256" key="7">
    <source>
        <dbReference type="ARBA" id="ARBA00023315"/>
    </source>
</evidence>
<keyword evidence="12" id="KW-1185">Reference proteome</keyword>
<dbReference type="InterPro" id="IPR002123">
    <property type="entry name" value="Plipid/glycerol_acylTrfase"/>
</dbReference>
<evidence type="ECO:0000256" key="4">
    <source>
        <dbReference type="ARBA" id="ARBA00022692"/>
    </source>
</evidence>
<keyword evidence="7" id="KW-0012">Acyltransferase</keyword>